<dbReference type="Gene3D" id="1.25.40.10">
    <property type="entry name" value="Tetratricopeptide repeat domain"/>
    <property type="match status" value="1"/>
</dbReference>
<gene>
    <name evidence="2" type="ORF">FJZ47_21930</name>
</gene>
<dbReference type="SUPFAM" id="SSF48452">
    <property type="entry name" value="TPR-like"/>
    <property type="match status" value="1"/>
</dbReference>
<dbReference type="InterPro" id="IPR019734">
    <property type="entry name" value="TPR_rpt"/>
</dbReference>
<dbReference type="Proteomes" id="UP000712673">
    <property type="component" value="Unassembled WGS sequence"/>
</dbReference>
<dbReference type="PROSITE" id="PS50005">
    <property type="entry name" value="TPR"/>
    <property type="match status" value="1"/>
</dbReference>
<evidence type="ECO:0000256" key="1">
    <source>
        <dbReference type="PROSITE-ProRule" id="PRU00339"/>
    </source>
</evidence>
<comment type="caution">
    <text evidence="2">The sequence shown here is derived from an EMBL/GenBank/DDBJ whole genome shotgun (WGS) entry which is preliminary data.</text>
</comment>
<dbReference type="InterPro" id="IPR011990">
    <property type="entry name" value="TPR-like_helical_dom_sf"/>
</dbReference>
<sequence length="73" mass="8376">MGIAVEYTRALKLLQESAAKQRNHPTIRYHLGMTYYQIGQMNQAKTELQAALQLQQDFAGAEQVRELLAQIER</sequence>
<proteinExistence type="predicted"/>
<organism evidence="2 3">
    <name type="scientific">Tectimicrobiota bacterium</name>
    <dbReference type="NCBI Taxonomy" id="2528274"/>
    <lineage>
        <taxon>Bacteria</taxon>
        <taxon>Pseudomonadati</taxon>
        <taxon>Nitrospinota/Tectimicrobiota group</taxon>
        <taxon>Candidatus Tectimicrobiota</taxon>
    </lineage>
</organism>
<name>A0A937W7E0_UNCTE</name>
<evidence type="ECO:0000313" key="3">
    <source>
        <dbReference type="Proteomes" id="UP000712673"/>
    </source>
</evidence>
<keyword evidence="1" id="KW-0802">TPR repeat</keyword>
<accession>A0A937W7E0</accession>
<dbReference type="EMBL" id="VGLS01000907">
    <property type="protein sequence ID" value="MBM3226432.1"/>
    <property type="molecule type" value="Genomic_DNA"/>
</dbReference>
<evidence type="ECO:0000313" key="2">
    <source>
        <dbReference type="EMBL" id="MBM3226432.1"/>
    </source>
</evidence>
<reference evidence="2" key="1">
    <citation type="submission" date="2019-03" db="EMBL/GenBank/DDBJ databases">
        <title>Lake Tanganyika Metagenome-Assembled Genomes (MAGs).</title>
        <authorList>
            <person name="Tran P."/>
        </authorList>
    </citation>
    <scope>NUCLEOTIDE SEQUENCE</scope>
    <source>
        <strain evidence="2">K_DeepCast_65m_m2_066</strain>
    </source>
</reference>
<protein>
    <submittedName>
        <fullName evidence="2">Tetratricopeptide repeat protein</fullName>
    </submittedName>
</protein>
<feature type="repeat" description="TPR" evidence="1">
    <location>
        <begin position="25"/>
        <end position="58"/>
    </location>
</feature>
<dbReference type="Pfam" id="PF14559">
    <property type="entry name" value="TPR_19"/>
    <property type="match status" value="1"/>
</dbReference>
<dbReference type="AlphaFoldDB" id="A0A937W7E0"/>